<dbReference type="EMBL" id="MT142881">
    <property type="protein sequence ID" value="QJA89966.1"/>
    <property type="molecule type" value="Genomic_DNA"/>
</dbReference>
<gene>
    <name evidence="1" type="ORF">MM415A02910_0005</name>
    <name evidence="2" type="ORF">MM415B02465_0012</name>
</gene>
<evidence type="ECO:0000313" key="1">
    <source>
        <dbReference type="EMBL" id="QJA72135.1"/>
    </source>
</evidence>
<reference evidence="2" key="1">
    <citation type="submission" date="2020-03" db="EMBL/GenBank/DDBJ databases">
        <title>The deep terrestrial virosphere.</title>
        <authorList>
            <person name="Holmfeldt K."/>
            <person name="Nilsson E."/>
            <person name="Simone D."/>
            <person name="Lopez-Fernandez M."/>
            <person name="Wu X."/>
            <person name="de Brujin I."/>
            <person name="Lundin D."/>
            <person name="Andersson A."/>
            <person name="Bertilsson S."/>
            <person name="Dopson M."/>
        </authorList>
    </citation>
    <scope>NUCLEOTIDE SEQUENCE</scope>
    <source>
        <strain evidence="1">MM415A02910</strain>
        <strain evidence="2">MM415B02465</strain>
    </source>
</reference>
<protein>
    <submittedName>
        <fullName evidence="2">Uncharacterized protein</fullName>
    </submittedName>
</protein>
<evidence type="ECO:0000313" key="2">
    <source>
        <dbReference type="EMBL" id="QJA89966.1"/>
    </source>
</evidence>
<accession>A0A6M3L5H2</accession>
<dbReference type="AlphaFoldDB" id="A0A6M3L5H2"/>
<proteinExistence type="predicted"/>
<dbReference type="EMBL" id="MT141927">
    <property type="protein sequence ID" value="QJA72135.1"/>
    <property type="molecule type" value="Genomic_DNA"/>
</dbReference>
<sequence length="93" mass="10243">MSNKAVLCPVCIGVGEVEDCIIDSTTSTTVRMKLCYGCNGKGWVEVSDSSLTPYPCCPNFPYVPYYPKEYYYITPWSTTTSADTGGIQCTNQK</sequence>
<name>A0A6M3L5H2_9ZZZZ</name>
<organism evidence="2">
    <name type="scientific">viral metagenome</name>
    <dbReference type="NCBI Taxonomy" id="1070528"/>
    <lineage>
        <taxon>unclassified sequences</taxon>
        <taxon>metagenomes</taxon>
        <taxon>organismal metagenomes</taxon>
    </lineage>
</organism>